<dbReference type="PANTHER" id="PTHR43566:SF2">
    <property type="entry name" value="DUF4143 DOMAIN-CONTAINING PROTEIN"/>
    <property type="match status" value="1"/>
</dbReference>
<comment type="caution">
    <text evidence="3">The sequence shown here is derived from an EMBL/GenBank/DDBJ whole genome shotgun (WGS) entry which is preliminary data.</text>
</comment>
<protein>
    <submittedName>
        <fullName evidence="3">Putative ATPase</fullName>
    </submittedName>
</protein>
<sequence length="404" mass="46385">MYIRALEKEIGRLIENEQSALVFGPRQVGKTTLIKKCLSKLDHYTEYLLQNPEIRMEFEKDPSLLIRQIEALKEKPFVFIDEAQKVPDLFDAVQYLIDEKKANFIITGSSARKLRRKGTNLLPGRVKSYSLSPLSWNEMGWIKGNYIPQLKMENVNKKIEYTFEKSLIFGSLPGIVAQAEDQDRESFLKAYAHIYLEEEIRAEALSRKIGAFSRFLELAASESGTSPNLTKLSMESGVSVPAVKEFFRLLEDTLIVERVDPYLKNARKRILSTPRYYFFDLGVRNALANMPFNNDLINLQKGILFEHAVVLEIIRRIKILGENYKVCFWRTSGGAEVDCVIDCGQQVIPIEIKASKKVYLPELKGLNNFIEEYHKIAKQGYVITLGDKVEKITDKIIAIPWNYL</sequence>
<feature type="domain" description="DUF4143" evidence="2">
    <location>
        <begin position="198"/>
        <end position="355"/>
    </location>
</feature>
<dbReference type="InterPro" id="IPR027417">
    <property type="entry name" value="P-loop_NTPase"/>
</dbReference>
<dbReference type="Pfam" id="PF13635">
    <property type="entry name" value="DUF4143"/>
    <property type="match status" value="1"/>
</dbReference>
<proteinExistence type="predicted"/>
<reference evidence="3 4" key="1">
    <citation type="submission" date="2019-12" db="EMBL/GenBank/DDBJ databases">
        <authorList>
            <person name="Wolfe R."/>
            <person name="Danczak R."/>
            <person name="Wilkins M."/>
        </authorList>
    </citation>
    <scope>NUCLEOTIDE SEQUENCE [LARGE SCALE GENOMIC DNA]</scope>
    <source>
        <strain evidence="3">X2_MaxBin.013</strain>
    </source>
</reference>
<dbReference type="Pfam" id="PF13173">
    <property type="entry name" value="AAA_14"/>
    <property type="match status" value="1"/>
</dbReference>
<accession>A0A833L029</accession>
<dbReference type="Gene3D" id="3.40.50.300">
    <property type="entry name" value="P-loop containing nucleotide triphosphate hydrolases"/>
    <property type="match status" value="1"/>
</dbReference>
<dbReference type="SUPFAM" id="SSF52540">
    <property type="entry name" value="P-loop containing nucleoside triphosphate hydrolases"/>
    <property type="match status" value="1"/>
</dbReference>
<evidence type="ECO:0000313" key="3">
    <source>
        <dbReference type="EMBL" id="KAF0133359.1"/>
    </source>
</evidence>
<dbReference type="InterPro" id="IPR025420">
    <property type="entry name" value="DUF4143"/>
</dbReference>
<evidence type="ECO:0000259" key="1">
    <source>
        <dbReference type="Pfam" id="PF13173"/>
    </source>
</evidence>
<gene>
    <name evidence="3" type="ORF">FD145_1320</name>
</gene>
<feature type="domain" description="AAA" evidence="1">
    <location>
        <begin position="18"/>
        <end position="139"/>
    </location>
</feature>
<name>A0A833L029_UNCSA</name>
<evidence type="ECO:0000259" key="2">
    <source>
        <dbReference type="Pfam" id="PF13635"/>
    </source>
</evidence>
<organism evidence="3 4">
    <name type="scientific">Candidatus Saganbacteria bacterium</name>
    <dbReference type="NCBI Taxonomy" id="2575572"/>
    <lineage>
        <taxon>Bacteria</taxon>
        <taxon>Bacillati</taxon>
        <taxon>Saganbacteria</taxon>
    </lineage>
</organism>
<dbReference type="EMBL" id="WPAF01000028">
    <property type="protein sequence ID" value="KAF0133359.1"/>
    <property type="molecule type" value="Genomic_DNA"/>
</dbReference>
<dbReference type="InterPro" id="IPR041682">
    <property type="entry name" value="AAA_14"/>
</dbReference>
<dbReference type="PANTHER" id="PTHR43566">
    <property type="entry name" value="CONSERVED PROTEIN"/>
    <property type="match status" value="1"/>
</dbReference>
<evidence type="ECO:0000313" key="4">
    <source>
        <dbReference type="Proteomes" id="UP000488506"/>
    </source>
</evidence>
<dbReference type="AlphaFoldDB" id="A0A833L029"/>
<dbReference type="Proteomes" id="UP000488506">
    <property type="component" value="Unassembled WGS sequence"/>
</dbReference>